<dbReference type="Pfam" id="PF01863">
    <property type="entry name" value="YgjP-like"/>
    <property type="match status" value="1"/>
</dbReference>
<evidence type="ECO:0000259" key="1">
    <source>
        <dbReference type="Pfam" id="PF01863"/>
    </source>
</evidence>
<dbReference type="EMBL" id="CP011409">
    <property type="protein sequence ID" value="AKZ65203.1"/>
    <property type="molecule type" value="Genomic_DNA"/>
</dbReference>
<dbReference type="InterPro" id="IPR002725">
    <property type="entry name" value="YgjP-like_metallopeptidase"/>
</dbReference>
<reference evidence="3" key="1">
    <citation type="journal article" date="2015" name="Genome Announc.">
        <title>Complete Genome Sequence of Herbaspirillum hiltneri N3 (DSM 17495), Isolated from Surface-Sterilized Wheat Roots.</title>
        <authorList>
            <person name="Guizelini D."/>
            <person name="Saizaki P.M."/>
            <person name="Coimbra N.A."/>
            <person name="Weiss V.A."/>
            <person name="Faoro H."/>
            <person name="Sfeir M.Z."/>
            <person name="Baura V.A."/>
            <person name="Monteiro R.A."/>
            <person name="Chubatsu L.S."/>
            <person name="Souza E.M."/>
            <person name="Cruz L.M."/>
            <person name="Pedrosa F.O."/>
            <person name="Raittz R.T."/>
            <person name="Marchaukoski J.N."/>
            <person name="Steffens M.B."/>
        </authorList>
    </citation>
    <scope>NUCLEOTIDE SEQUENCE [LARGE SCALE GENOMIC DNA]</scope>
    <source>
        <strain evidence="3">N3</strain>
    </source>
</reference>
<name>A0ABN4I2I9_9BURK</name>
<proteinExistence type="predicted"/>
<dbReference type="Proteomes" id="UP000063429">
    <property type="component" value="Chromosome"/>
</dbReference>
<dbReference type="RefSeq" id="WP_053201339.1">
    <property type="nucleotide sequence ID" value="NZ_CP011409.1"/>
</dbReference>
<dbReference type="Gene3D" id="3.30.2010.10">
    <property type="entry name" value="Metalloproteases ('zincins'), catalytic domain"/>
    <property type="match status" value="1"/>
</dbReference>
<dbReference type="PANTHER" id="PTHR30399:SF1">
    <property type="entry name" value="UTP PYROPHOSPHATASE"/>
    <property type="match status" value="1"/>
</dbReference>
<protein>
    <submittedName>
        <fullName evidence="2">Metal-dependent hydrolase</fullName>
    </submittedName>
</protein>
<feature type="domain" description="YgjP-like metallopeptidase" evidence="1">
    <location>
        <begin position="90"/>
        <end position="297"/>
    </location>
</feature>
<evidence type="ECO:0000313" key="3">
    <source>
        <dbReference type="Proteomes" id="UP000063429"/>
    </source>
</evidence>
<keyword evidence="3" id="KW-1185">Reference proteome</keyword>
<dbReference type="PANTHER" id="PTHR30399">
    <property type="entry name" value="UNCHARACTERIZED PROTEIN YGJP"/>
    <property type="match status" value="1"/>
</dbReference>
<sequence>MKLLRHSQPDPNQLTLQLDFFTPTPLETTQDSPPPPLLQQDHAPAPELKQQAPLPPMSPPIGRPADGMRRIQLGEHHLDYALLRSKRRSIGFLISDEGLRVTAPKWVTLGEIENAIREKQRWIFTKLNERRERSARRLQPQMQWRDGATLPYLGQDITLRIRANQSSGIAYDEGTLELTVGLPADAGEQQLKDRVQGWLQARAKETFAARLPIYAEKLGVTYQSFALSSATTQWGSCTADGRIRLNWRLMHFSLPLIDYVIAHELSHLREMNHSPRFWATVQSIFPEFETAKRALRDSAPETLPIF</sequence>
<dbReference type="GO" id="GO:0016787">
    <property type="term" value="F:hydrolase activity"/>
    <property type="evidence" value="ECO:0007669"/>
    <property type="project" value="UniProtKB-KW"/>
</dbReference>
<dbReference type="CDD" id="cd07344">
    <property type="entry name" value="M48_yhfN_like"/>
    <property type="match status" value="1"/>
</dbReference>
<dbReference type="InterPro" id="IPR053136">
    <property type="entry name" value="UTP_pyrophosphatase-like"/>
</dbReference>
<gene>
    <name evidence="2" type="ORF">F506_06855</name>
</gene>
<organism evidence="2 3">
    <name type="scientific">Herbaspirillum hiltneri N3</name>
    <dbReference type="NCBI Taxonomy" id="1262470"/>
    <lineage>
        <taxon>Bacteria</taxon>
        <taxon>Pseudomonadati</taxon>
        <taxon>Pseudomonadota</taxon>
        <taxon>Betaproteobacteria</taxon>
        <taxon>Burkholderiales</taxon>
        <taxon>Oxalobacteraceae</taxon>
        <taxon>Herbaspirillum</taxon>
    </lineage>
</organism>
<evidence type="ECO:0000313" key="2">
    <source>
        <dbReference type="EMBL" id="AKZ65203.1"/>
    </source>
</evidence>
<accession>A0ABN4I2I9</accession>
<keyword evidence="2" id="KW-0378">Hydrolase</keyword>